<name>A0A1I1Z7I9_9GAMM</name>
<evidence type="ECO:0000313" key="2">
    <source>
        <dbReference type="Proteomes" id="UP000199477"/>
    </source>
</evidence>
<sequence>MAISDDTAVYCPKVLTENSPTSPLGRAFHPTDDEADPQTNLLADLAGINMAINVLNGILANSESFRDRRAYEVAGEDGELPLPPTCVEGVFAAVHYLSRYGESLGYRAMAGVES</sequence>
<reference evidence="2" key="1">
    <citation type="submission" date="2016-10" db="EMBL/GenBank/DDBJ databases">
        <authorList>
            <person name="Varghese N."/>
            <person name="Submissions S."/>
        </authorList>
    </citation>
    <scope>NUCLEOTIDE SEQUENCE [LARGE SCALE GENOMIC DNA]</scope>
    <source>
        <strain evidence="2">UNC178MFTsu3.1</strain>
    </source>
</reference>
<evidence type="ECO:0000313" key="1">
    <source>
        <dbReference type="EMBL" id="SFE27667.1"/>
    </source>
</evidence>
<organism evidence="1 2">
    <name type="scientific">Dyella marensis</name>
    <dbReference type="NCBI Taxonomy" id="500610"/>
    <lineage>
        <taxon>Bacteria</taxon>
        <taxon>Pseudomonadati</taxon>
        <taxon>Pseudomonadota</taxon>
        <taxon>Gammaproteobacteria</taxon>
        <taxon>Lysobacterales</taxon>
        <taxon>Rhodanobacteraceae</taxon>
        <taxon>Dyella</taxon>
    </lineage>
</organism>
<keyword evidence="2" id="KW-1185">Reference proteome</keyword>
<dbReference type="Proteomes" id="UP000199477">
    <property type="component" value="Unassembled WGS sequence"/>
</dbReference>
<protein>
    <submittedName>
        <fullName evidence="1">Uncharacterized protein</fullName>
    </submittedName>
</protein>
<dbReference type="RefSeq" id="WP_026634038.1">
    <property type="nucleotide sequence ID" value="NZ_FONH01000002.1"/>
</dbReference>
<dbReference type="EMBL" id="FONH01000002">
    <property type="protein sequence ID" value="SFE27667.1"/>
    <property type="molecule type" value="Genomic_DNA"/>
</dbReference>
<accession>A0A1I1Z7I9</accession>
<gene>
    <name evidence="1" type="ORF">SAMN02799615_00638</name>
</gene>
<dbReference type="AlphaFoldDB" id="A0A1I1Z7I9"/>
<proteinExistence type="predicted"/>